<reference evidence="2" key="1">
    <citation type="submission" date="2016-11" db="EMBL/GenBank/DDBJ databases">
        <authorList>
            <person name="Varghese N."/>
            <person name="Submissions S."/>
        </authorList>
    </citation>
    <scope>NUCLEOTIDE SEQUENCE [LARGE SCALE GENOMIC DNA]</scope>
    <source>
        <strain evidence="2">DSM 17957</strain>
    </source>
</reference>
<protein>
    <recommendedName>
        <fullName evidence="3">SHOCT domain-containing protein</fullName>
    </recommendedName>
</protein>
<keyword evidence="2" id="KW-1185">Reference proteome</keyword>
<dbReference type="RefSeq" id="WP_190014473.1">
    <property type="nucleotide sequence ID" value="NZ_FQZV01000032.1"/>
</dbReference>
<accession>A0A1M6KRZ2</accession>
<gene>
    <name evidence="1" type="ORF">SAMN02745975_02480</name>
</gene>
<evidence type="ECO:0000313" key="2">
    <source>
        <dbReference type="Proteomes" id="UP000184536"/>
    </source>
</evidence>
<dbReference type="Proteomes" id="UP000184536">
    <property type="component" value="Unassembled WGS sequence"/>
</dbReference>
<organism evidence="1 2">
    <name type="scientific">Geosporobacter subterraneus DSM 17957</name>
    <dbReference type="NCBI Taxonomy" id="1121919"/>
    <lineage>
        <taxon>Bacteria</taxon>
        <taxon>Bacillati</taxon>
        <taxon>Bacillota</taxon>
        <taxon>Clostridia</taxon>
        <taxon>Peptostreptococcales</taxon>
        <taxon>Thermotaleaceae</taxon>
        <taxon>Geosporobacter</taxon>
    </lineage>
</organism>
<dbReference type="EMBL" id="FQZV01000032">
    <property type="protein sequence ID" value="SHJ61702.1"/>
    <property type="molecule type" value="Genomic_DNA"/>
</dbReference>
<evidence type="ECO:0000313" key="1">
    <source>
        <dbReference type="EMBL" id="SHJ61702.1"/>
    </source>
</evidence>
<name>A0A1M6KRZ2_9FIRM</name>
<evidence type="ECO:0008006" key="3">
    <source>
        <dbReference type="Google" id="ProtNLM"/>
    </source>
</evidence>
<dbReference type="AlphaFoldDB" id="A0A1M6KRZ2"/>
<sequence>MEKLLLKELVMEFISFCDQLLDEGKITEDQYEEMVKTKRAFLDSQ</sequence>
<proteinExistence type="predicted"/>